<evidence type="ECO:0000256" key="1">
    <source>
        <dbReference type="SAM" id="MobiDB-lite"/>
    </source>
</evidence>
<sequence length="289" mass="32254">MAITIGKRKREVGSSKPRKATQVEESDSSAAEEEARLKAIFRRHFEAQFKPLPESKLHNQSVEVVPDAENENEDDWQGFSSEEESTPVQVVEYNEMKVDRGLDATVSKKELKAFLSGKVPTKAVEGQNKTKRTTEKDDEGDEDDQMNLKNDLALQRLLSESHLLDSTQAQASFEATGKNRLRALDLRMQTLGAKSSVFDGGKMPMNMRKGILAHRAAAENKRRKEAKENGIILEKEKKQKAHAGKRERGVGGPSVGKYKGGMLTLSKRDVRAIEGPKNIKSGGRKKQRR</sequence>
<reference evidence="2 3" key="1">
    <citation type="submission" date="2015-01" db="EMBL/GenBank/DDBJ databases">
        <title>The Genome Sequence of Ochroconis gallopava CBS43764.</title>
        <authorList>
            <consortium name="The Broad Institute Genomics Platform"/>
            <person name="Cuomo C."/>
            <person name="de Hoog S."/>
            <person name="Gorbushina A."/>
            <person name="Stielow B."/>
            <person name="Teixiera M."/>
            <person name="Abouelleil A."/>
            <person name="Chapman S.B."/>
            <person name="Priest M."/>
            <person name="Young S.K."/>
            <person name="Wortman J."/>
            <person name="Nusbaum C."/>
            <person name="Birren B."/>
        </authorList>
    </citation>
    <scope>NUCLEOTIDE SEQUENCE [LARGE SCALE GENOMIC DNA]</scope>
    <source>
        <strain evidence="2 3">CBS 43764</strain>
    </source>
</reference>
<dbReference type="OrthoDB" id="5556956at2759"/>
<dbReference type="AlphaFoldDB" id="A0A0D2ASA0"/>
<dbReference type="STRING" id="253628.A0A0D2ASA0"/>
<feature type="region of interest" description="Disordered" evidence="1">
    <location>
        <begin position="1"/>
        <end position="32"/>
    </location>
</feature>
<feature type="region of interest" description="Disordered" evidence="1">
    <location>
        <begin position="231"/>
        <end position="289"/>
    </location>
</feature>
<dbReference type="GeneID" id="27308414"/>
<feature type="compositionally biased region" description="Acidic residues" evidence="1">
    <location>
        <begin position="66"/>
        <end position="85"/>
    </location>
</feature>
<protein>
    <recommendedName>
        <fullName evidence="4">Protein FAF1</fullName>
    </recommendedName>
</protein>
<dbReference type="GO" id="GO:0000462">
    <property type="term" value="P:maturation of SSU-rRNA from tricistronic rRNA transcript (SSU-rRNA, 5.8S rRNA, LSU-rRNA)"/>
    <property type="evidence" value="ECO:0007669"/>
    <property type="project" value="TreeGrafter"/>
</dbReference>
<dbReference type="Proteomes" id="UP000053259">
    <property type="component" value="Unassembled WGS sequence"/>
</dbReference>
<dbReference type="InterPro" id="IPR053030">
    <property type="entry name" value="Ribosomal_biogenesis_FAF1-like"/>
</dbReference>
<organism evidence="2 3">
    <name type="scientific">Verruconis gallopava</name>
    <dbReference type="NCBI Taxonomy" id="253628"/>
    <lineage>
        <taxon>Eukaryota</taxon>
        <taxon>Fungi</taxon>
        <taxon>Dikarya</taxon>
        <taxon>Ascomycota</taxon>
        <taxon>Pezizomycotina</taxon>
        <taxon>Dothideomycetes</taxon>
        <taxon>Pleosporomycetidae</taxon>
        <taxon>Venturiales</taxon>
        <taxon>Sympoventuriaceae</taxon>
        <taxon>Verruconis</taxon>
    </lineage>
</organism>
<dbReference type="Pfam" id="PF15375">
    <property type="entry name" value="FSAF1"/>
    <property type="match status" value="1"/>
</dbReference>
<dbReference type="InParanoid" id="A0A0D2ASA0"/>
<feature type="compositionally biased region" description="Acidic residues" evidence="1">
    <location>
        <begin position="136"/>
        <end position="145"/>
    </location>
</feature>
<evidence type="ECO:0000313" key="2">
    <source>
        <dbReference type="EMBL" id="KIW09568.1"/>
    </source>
</evidence>
<evidence type="ECO:0000313" key="3">
    <source>
        <dbReference type="Proteomes" id="UP000053259"/>
    </source>
</evidence>
<dbReference type="GO" id="GO:0005730">
    <property type="term" value="C:nucleolus"/>
    <property type="evidence" value="ECO:0007669"/>
    <property type="project" value="TreeGrafter"/>
</dbReference>
<dbReference type="PANTHER" id="PTHR28096">
    <property type="entry name" value="PROTEIN FAF1"/>
    <property type="match status" value="1"/>
</dbReference>
<gene>
    <name evidence="2" type="ORF">PV09_00441</name>
</gene>
<accession>A0A0D2ASA0</accession>
<evidence type="ECO:0008006" key="4">
    <source>
        <dbReference type="Google" id="ProtNLM"/>
    </source>
</evidence>
<dbReference type="PANTHER" id="PTHR28096:SF1">
    <property type="entry name" value="PROTEIN FAF1"/>
    <property type="match status" value="1"/>
</dbReference>
<dbReference type="HOGENOM" id="CLU_054969_0_0_1"/>
<proteinExistence type="predicted"/>
<dbReference type="EMBL" id="KN847529">
    <property type="protein sequence ID" value="KIW09568.1"/>
    <property type="molecule type" value="Genomic_DNA"/>
</dbReference>
<feature type="region of interest" description="Disordered" evidence="1">
    <location>
        <begin position="52"/>
        <end position="88"/>
    </location>
</feature>
<dbReference type="InterPro" id="IPR027973">
    <property type="entry name" value="FSAF1-like"/>
</dbReference>
<dbReference type="FunCoup" id="A0A0D2ASA0">
    <property type="interactions" value="182"/>
</dbReference>
<feature type="region of interest" description="Disordered" evidence="1">
    <location>
        <begin position="118"/>
        <end position="145"/>
    </location>
</feature>
<name>A0A0D2ASA0_9PEZI</name>
<dbReference type="VEuPathDB" id="FungiDB:PV09_00441"/>
<dbReference type="RefSeq" id="XP_016219437.1">
    <property type="nucleotide sequence ID" value="XM_016353180.1"/>
</dbReference>
<feature type="compositionally biased region" description="Basic residues" evidence="1">
    <location>
        <begin position="1"/>
        <end position="10"/>
    </location>
</feature>
<keyword evidence="3" id="KW-1185">Reference proteome</keyword>